<dbReference type="RefSeq" id="WP_379785288.1">
    <property type="nucleotide sequence ID" value="NZ_JBHSMU010000015.1"/>
</dbReference>
<keyword evidence="3" id="KW-1185">Reference proteome</keyword>
<evidence type="ECO:0000259" key="1">
    <source>
        <dbReference type="Pfam" id="PF25559"/>
    </source>
</evidence>
<dbReference type="Pfam" id="PF25559">
    <property type="entry name" value="DUF7931"/>
    <property type="match status" value="1"/>
</dbReference>
<protein>
    <recommendedName>
        <fullName evidence="1">DUF7931 domain-containing protein</fullName>
    </recommendedName>
</protein>
<evidence type="ECO:0000313" key="3">
    <source>
        <dbReference type="Proteomes" id="UP001596050"/>
    </source>
</evidence>
<name>A0ABW0LAL5_9BURK</name>
<reference evidence="3" key="1">
    <citation type="journal article" date="2019" name="Int. J. Syst. Evol. Microbiol.">
        <title>The Global Catalogue of Microorganisms (GCM) 10K type strain sequencing project: providing services to taxonomists for standard genome sequencing and annotation.</title>
        <authorList>
            <consortium name="The Broad Institute Genomics Platform"/>
            <consortium name="The Broad Institute Genome Sequencing Center for Infectious Disease"/>
            <person name="Wu L."/>
            <person name="Ma J."/>
        </authorList>
    </citation>
    <scope>NUCLEOTIDE SEQUENCE [LARGE SCALE GENOMIC DNA]</scope>
    <source>
        <strain evidence="3">KACC 12649</strain>
    </source>
</reference>
<comment type="caution">
    <text evidence="2">The sequence shown here is derived from an EMBL/GenBank/DDBJ whole genome shotgun (WGS) entry which is preliminary data.</text>
</comment>
<sequence length="160" mass="18336">MNSEPAIVHFDTRRELEAQWRVLLARAHRRLDLFDPDFASFPLGAVDVEALLRTFLRGGGVLRLALHDPAHIERHYPRFLRVLRDYGHLAQCRQTPKSLRHLPDSFTLADEVHVVRRFHSDHMRGEAAFEAPTVVELPAQRFAALWEESKPSLQSTATGL</sequence>
<organism evidence="2 3">
    <name type="scientific">Massilia niabensis</name>
    <dbReference type="NCBI Taxonomy" id="544910"/>
    <lineage>
        <taxon>Bacteria</taxon>
        <taxon>Pseudomonadati</taxon>
        <taxon>Pseudomonadota</taxon>
        <taxon>Betaproteobacteria</taxon>
        <taxon>Burkholderiales</taxon>
        <taxon>Oxalobacteraceae</taxon>
        <taxon>Telluria group</taxon>
        <taxon>Massilia</taxon>
    </lineage>
</organism>
<accession>A0ABW0LAL5</accession>
<dbReference type="EMBL" id="JBHSMU010000015">
    <property type="protein sequence ID" value="MFC5461841.1"/>
    <property type="molecule type" value="Genomic_DNA"/>
</dbReference>
<dbReference type="InterPro" id="IPR057691">
    <property type="entry name" value="DUF7931"/>
</dbReference>
<evidence type="ECO:0000313" key="2">
    <source>
        <dbReference type="EMBL" id="MFC5461841.1"/>
    </source>
</evidence>
<dbReference type="Proteomes" id="UP001596050">
    <property type="component" value="Unassembled WGS sequence"/>
</dbReference>
<proteinExistence type="predicted"/>
<feature type="domain" description="DUF7931" evidence="1">
    <location>
        <begin position="15"/>
        <end position="152"/>
    </location>
</feature>
<gene>
    <name evidence="2" type="ORF">ACFPN5_18675</name>
</gene>